<evidence type="ECO:0000313" key="3">
    <source>
        <dbReference type="Proteomes" id="UP000183063"/>
    </source>
</evidence>
<accession>A0A1H8IF13</accession>
<dbReference type="EMBL" id="FNXB01000008">
    <property type="protein sequence ID" value="SEH70668.1"/>
    <property type="molecule type" value="Genomic_DNA"/>
</dbReference>
<dbReference type="AlphaFoldDB" id="A0A1H8IF13"/>
<dbReference type="RefSeq" id="WP_072373671.1">
    <property type="nucleotide sequence ID" value="NZ_FNXB01000008.1"/>
</dbReference>
<protein>
    <submittedName>
        <fullName evidence="1">ATP-utilizing enzymes of the PP-loop superfamily protein</fullName>
    </submittedName>
</protein>
<dbReference type="STRING" id="501024.RTCCBAU85039_1892"/>
<gene>
    <name evidence="1" type="ORF">RTCCBAU85039_1892</name>
    <name evidence="2" type="ORF">SAMN05216228_1006103</name>
</gene>
<reference evidence="2 4" key="1">
    <citation type="submission" date="2016-10" db="EMBL/GenBank/DDBJ databases">
        <authorList>
            <person name="Varghese N."/>
            <person name="Submissions S."/>
        </authorList>
    </citation>
    <scope>NUCLEOTIDE SEQUENCE [LARGE SCALE GENOMIC DNA]</scope>
    <source>
        <strain evidence="2 4">CGMCC 1.7071</strain>
    </source>
</reference>
<sequence length="498" mass="55438">MLLPGPDNFDGQFVISTVAKPCPHGWQQRQLGTIFLNLAPTTPVVPVVDADNRSIGLLLGMPIDLDRGTIVDGQYRVDCKLDDVQDLDDFVEKNIYRLAGSFLFVLSALGSRRIYLDANGTLSVVYDPEARVAGATASVLLDAVEYKKRFRTELYKTLDIEDAGWFTAGLTAHEGIDRLLCNHYLDLDSWTASRHWPVATIEVSPDPVSTCARICDRISKTIEILARAGSTSVALTAGNDSRLLLACSRHMLANLTFVTVAAPTADLDVACARRLARQFGLRHQVLQYREATEAEADLWRFRAGHCVGGNNVKMHPSVKPLEGRPFVGGLGGEVGRGFLWLNARPDTVIDAKGLVARLKLSRTAEVVSKVDNWLAPLAHFDAFFILDLAYLELRMSTWGFCDSYVKPKQLEIHPMISRANYVDMLSLPPEVRRKGDIYFQAIEALWKEVSEVPINKYGNYRDMLRPAKEAIRHPKRASRKVMQIVGAWRSGTAEKSRT</sequence>
<dbReference type="EMBL" id="FOCV01000006">
    <property type="protein sequence ID" value="SEN66832.1"/>
    <property type="molecule type" value="Genomic_DNA"/>
</dbReference>
<keyword evidence="4" id="KW-1185">Reference proteome</keyword>
<dbReference type="InterPro" id="IPR014729">
    <property type="entry name" value="Rossmann-like_a/b/a_fold"/>
</dbReference>
<evidence type="ECO:0000313" key="1">
    <source>
        <dbReference type="EMBL" id="SEH70668.1"/>
    </source>
</evidence>
<evidence type="ECO:0000313" key="2">
    <source>
        <dbReference type="EMBL" id="SEN66832.1"/>
    </source>
</evidence>
<reference evidence="1" key="2">
    <citation type="submission" date="2016-10" db="EMBL/GenBank/DDBJ databases">
        <authorList>
            <person name="de Groot N.N."/>
        </authorList>
    </citation>
    <scope>NUCLEOTIDE SEQUENCE [LARGE SCALE GENOMIC DNA]</scope>
    <source>
        <strain evidence="1">CCBAU85039</strain>
    </source>
</reference>
<dbReference type="Proteomes" id="UP000198939">
    <property type="component" value="Unassembled WGS sequence"/>
</dbReference>
<dbReference type="Gene3D" id="3.40.50.620">
    <property type="entry name" value="HUPs"/>
    <property type="match status" value="1"/>
</dbReference>
<dbReference type="Proteomes" id="UP000183063">
    <property type="component" value="Unassembled WGS sequence"/>
</dbReference>
<organism evidence="1 3">
    <name type="scientific">Rhizobium tibeticum</name>
    <dbReference type="NCBI Taxonomy" id="501024"/>
    <lineage>
        <taxon>Bacteria</taxon>
        <taxon>Pseudomonadati</taxon>
        <taxon>Pseudomonadota</taxon>
        <taxon>Alphaproteobacteria</taxon>
        <taxon>Hyphomicrobiales</taxon>
        <taxon>Rhizobiaceae</taxon>
        <taxon>Rhizobium/Agrobacterium group</taxon>
        <taxon>Rhizobium</taxon>
    </lineage>
</organism>
<evidence type="ECO:0000313" key="4">
    <source>
        <dbReference type="Proteomes" id="UP000198939"/>
    </source>
</evidence>
<reference evidence="3" key="3">
    <citation type="submission" date="2016-10" db="EMBL/GenBank/DDBJ databases">
        <authorList>
            <person name="Wibberg D."/>
        </authorList>
    </citation>
    <scope>NUCLEOTIDE SEQUENCE [LARGE SCALE GENOMIC DNA]</scope>
</reference>
<name>A0A1H8IF13_9HYPH</name>
<proteinExistence type="predicted"/>
<dbReference type="SUPFAM" id="SSF52402">
    <property type="entry name" value="Adenine nucleotide alpha hydrolases-like"/>
    <property type="match status" value="1"/>
</dbReference>